<name>A0ABU5WZQ6_BORPP</name>
<dbReference type="InterPro" id="IPR052345">
    <property type="entry name" value="Rad_response_metalloprotease"/>
</dbReference>
<organism evidence="2 3">
    <name type="scientific">Bordetella parapertussis</name>
    <dbReference type="NCBI Taxonomy" id="519"/>
    <lineage>
        <taxon>Bacteria</taxon>
        <taxon>Pseudomonadati</taxon>
        <taxon>Pseudomonadota</taxon>
        <taxon>Betaproteobacteria</taxon>
        <taxon>Burkholderiales</taxon>
        <taxon>Alcaligenaceae</taxon>
        <taxon>Bordetella</taxon>
    </lineage>
</organism>
<evidence type="ECO:0000259" key="1">
    <source>
        <dbReference type="Pfam" id="PF06114"/>
    </source>
</evidence>
<comment type="caution">
    <text evidence="2">The sequence shown here is derived from an EMBL/GenBank/DDBJ whole genome shotgun (WGS) entry which is preliminary data.</text>
</comment>
<dbReference type="GeneID" id="93202236"/>
<dbReference type="PANTHER" id="PTHR43236">
    <property type="entry name" value="ANTITOXIN HIGA1"/>
    <property type="match status" value="1"/>
</dbReference>
<gene>
    <name evidence="2" type="ORF">U5T69_01750</name>
</gene>
<dbReference type="Proteomes" id="UP001324595">
    <property type="component" value="Unassembled WGS sequence"/>
</dbReference>
<keyword evidence="3" id="KW-1185">Reference proteome</keyword>
<sequence length="287" mass="32891">MSPANNNEDDFPLTYSEEGLSPQELYESFLECQSGINHIPKGNRDQDYYESLHRAFKENLRYKKNGQPLFRRRSDAEDSIAKYWLSRVREAAWFYSAWNDLPQFSGIEVEYLESLARLSTNPGNIPNLAEQLAKAGIILIHERAIPGMKVDGACFLLETGHPVVALSLRYARLDIYWFTLLHELAHIALHHEQLTTPILDDVDDENTSLIEAQANKLSSDSLISRSSWRSSSVKYDMSEKSLLDFAEKVQVHPAIVAGRLQRDLNRHDIFTKIIHSENTRKIIFGDE</sequence>
<dbReference type="Pfam" id="PF06114">
    <property type="entry name" value="Peptidase_M78"/>
    <property type="match status" value="1"/>
</dbReference>
<protein>
    <submittedName>
        <fullName evidence="2">ImmA/IrrE family metallo-endopeptidase</fullName>
    </submittedName>
</protein>
<dbReference type="RefSeq" id="WP_010927507.1">
    <property type="nucleotide sequence ID" value="NZ_AP019378.2"/>
</dbReference>
<dbReference type="Gene3D" id="1.10.10.2910">
    <property type="match status" value="1"/>
</dbReference>
<dbReference type="EMBL" id="JAXUBE010000002">
    <property type="protein sequence ID" value="MEB2661970.1"/>
    <property type="molecule type" value="Genomic_DNA"/>
</dbReference>
<dbReference type="PANTHER" id="PTHR43236:SF1">
    <property type="entry name" value="BLL7220 PROTEIN"/>
    <property type="match status" value="1"/>
</dbReference>
<proteinExistence type="predicted"/>
<reference evidence="2 3" key="1">
    <citation type="submission" date="2023-12" db="EMBL/GenBank/DDBJ databases">
        <title>Draft Genome Sequences of Bordetella parapertussis clinical Isolates from Colombia, 2023.</title>
        <authorList>
            <person name="Montilla E.A."/>
            <person name="Rojas F."/>
            <person name="Vargas M.N."/>
            <person name="Bonilla V."/>
            <person name="Duarte C."/>
        </authorList>
    </citation>
    <scope>NUCLEOTIDE SEQUENCE [LARGE SCALE GENOMIC DNA]</scope>
    <source>
        <strain evidence="2 3">320001806</strain>
    </source>
</reference>
<dbReference type="InterPro" id="IPR010359">
    <property type="entry name" value="IrrE_HExxH"/>
</dbReference>
<feature type="domain" description="IrrE N-terminal-like" evidence="1">
    <location>
        <begin position="138"/>
        <end position="260"/>
    </location>
</feature>
<evidence type="ECO:0000313" key="3">
    <source>
        <dbReference type="Proteomes" id="UP001324595"/>
    </source>
</evidence>
<accession>A0ABU5WZQ6</accession>
<evidence type="ECO:0000313" key="2">
    <source>
        <dbReference type="EMBL" id="MEB2661970.1"/>
    </source>
</evidence>